<comment type="caution">
    <text evidence="1">The sequence shown here is derived from an EMBL/GenBank/DDBJ whole genome shotgun (WGS) entry which is preliminary data.</text>
</comment>
<proteinExistence type="predicted"/>
<keyword evidence="2" id="KW-1185">Reference proteome</keyword>
<dbReference type="EMBL" id="QTSX02000728">
    <property type="protein sequence ID" value="KAJ9086228.1"/>
    <property type="molecule type" value="Genomic_DNA"/>
</dbReference>
<dbReference type="Proteomes" id="UP001165960">
    <property type="component" value="Unassembled WGS sequence"/>
</dbReference>
<sequence>MFDSRQVKGKSQFLVKWKDYEEESNSWEPEENLQHCPEVLKGFLARRDLSLGEGSVRKILSKIPDNNFFENSTAEGDSKPGLFGNI</sequence>
<gene>
    <name evidence="1" type="primary">CBX5_1</name>
    <name evidence="1" type="ORF">DSO57_1006430</name>
</gene>
<accession>A0ACC2UGR0</accession>
<organism evidence="1 2">
    <name type="scientific">Entomophthora muscae</name>
    <dbReference type="NCBI Taxonomy" id="34485"/>
    <lineage>
        <taxon>Eukaryota</taxon>
        <taxon>Fungi</taxon>
        <taxon>Fungi incertae sedis</taxon>
        <taxon>Zoopagomycota</taxon>
        <taxon>Entomophthoromycotina</taxon>
        <taxon>Entomophthoromycetes</taxon>
        <taxon>Entomophthorales</taxon>
        <taxon>Entomophthoraceae</taxon>
        <taxon>Entomophthora</taxon>
    </lineage>
</organism>
<evidence type="ECO:0000313" key="1">
    <source>
        <dbReference type="EMBL" id="KAJ9086228.1"/>
    </source>
</evidence>
<name>A0ACC2UGR0_9FUNG</name>
<protein>
    <submittedName>
        <fullName evidence="1">Chromobox protein 5</fullName>
    </submittedName>
</protein>
<reference evidence="1" key="1">
    <citation type="submission" date="2022-04" db="EMBL/GenBank/DDBJ databases">
        <title>Genome of the entomopathogenic fungus Entomophthora muscae.</title>
        <authorList>
            <person name="Elya C."/>
            <person name="Lovett B.R."/>
            <person name="Lee E."/>
            <person name="Macias A.M."/>
            <person name="Hajek A.E."/>
            <person name="De Bivort B.L."/>
            <person name="Kasson M.T."/>
            <person name="De Fine Licht H.H."/>
            <person name="Stajich J.E."/>
        </authorList>
    </citation>
    <scope>NUCLEOTIDE SEQUENCE</scope>
    <source>
        <strain evidence="1">Berkeley</strain>
    </source>
</reference>
<evidence type="ECO:0000313" key="2">
    <source>
        <dbReference type="Proteomes" id="UP001165960"/>
    </source>
</evidence>